<protein>
    <submittedName>
        <fullName evidence="2">Uncharacterized protein</fullName>
    </submittedName>
</protein>
<sequence>KEATLVEPNRYEVVDLIEAEQSKHRSKENRVRTNNHHRLTDGDLDNGGAEGSGHSSDHHPSYLHLTEK</sequence>
<proteinExistence type="predicted"/>
<keyword evidence="3" id="KW-1185">Reference proteome</keyword>
<name>A0A392T611_9FABA</name>
<evidence type="ECO:0000313" key="3">
    <source>
        <dbReference type="Proteomes" id="UP000265520"/>
    </source>
</evidence>
<feature type="compositionally biased region" description="Basic and acidic residues" evidence="1">
    <location>
        <begin position="55"/>
        <end position="68"/>
    </location>
</feature>
<organism evidence="2 3">
    <name type="scientific">Trifolium medium</name>
    <dbReference type="NCBI Taxonomy" id="97028"/>
    <lineage>
        <taxon>Eukaryota</taxon>
        <taxon>Viridiplantae</taxon>
        <taxon>Streptophyta</taxon>
        <taxon>Embryophyta</taxon>
        <taxon>Tracheophyta</taxon>
        <taxon>Spermatophyta</taxon>
        <taxon>Magnoliopsida</taxon>
        <taxon>eudicotyledons</taxon>
        <taxon>Gunneridae</taxon>
        <taxon>Pentapetalae</taxon>
        <taxon>rosids</taxon>
        <taxon>fabids</taxon>
        <taxon>Fabales</taxon>
        <taxon>Fabaceae</taxon>
        <taxon>Papilionoideae</taxon>
        <taxon>50 kb inversion clade</taxon>
        <taxon>NPAAA clade</taxon>
        <taxon>Hologalegina</taxon>
        <taxon>IRL clade</taxon>
        <taxon>Trifolieae</taxon>
        <taxon>Trifolium</taxon>
    </lineage>
</organism>
<feature type="region of interest" description="Disordered" evidence="1">
    <location>
        <begin position="17"/>
        <end position="68"/>
    </location>
</feature>
<dbReference type="EMBL" id="LXQA010512818">
    <property type="protein sequence ID" value="MCI56469.1"/>
    <property type="molecule type" value="Genomic_DNA"/>
</dbReference>
<comment type="caution">
    <text evidence="2">The sequence shown here is derived from an EMBL/GenBank/DDBJ whole genome shotgun (WGS) entry which is preliminary data.</text>
</comment>
<feature type="compositionally biased region" description="Basic and acidic residues" evidence="1">
    <location>
        <begin position="20"/>
        <end position="31"/>
    </location>
</feature>
<dbReference type="AlphaFoldDB" id="A0A392T611"/>
<evidence type="ECO:0000313" key="2">
    <source>
        <dbReference type="EMBL" id="MCI56469.1"/>
    </source>
</evidence>
<feature type="non-terminal residue" evidence="2">
    <location>
        <position position="68"/>
    </location>
</feature>
<feature type="non-terminal residue" evidence="2">
    <location>
        <position position="1"/>
    </location>
</feature>
<dbReference type="Proteomes" id="UP000265520">
    <property type="component" value="Unassembled WGS sequence"/>
</dbReference>
<accession>A0A392T611</accession>
<reference evidence="2 3" key="1">
    <citation type="journal article" date="2018" name="Front. Plant Sci.">
        <title>Red Clover (Trifolium pratense) and Zigzag Clover (T. medium) - A Picture of Genomic Similarities and Differences.</title>
        <authorList>
            <person name="Dluhosova J."/>
            <person name="Istvanek J."/>
            <person name="Nedelnik J."/>
            <person name="Repkova J."/>
        </authorList>
    </citation>
    <scope>NUCLEOTIDE SEQUENCE [LARGE SCALE GENOMIC DNA]</scope>
    <source>
        <strain evidence="3">cv. 10/8</strain>
        <tissue evidence="2">Leaf</tissue>
    </source>
</reference>
<evidence type="ECO:0000256" key="1">
    <source>
        <dbReference type="SAM" id="MobiDB-lite"/>
    </source>
</evidence>